<name>A0A167NM04_CALVF</name>
<evidence type="ECO:0000313" key="3">
    <source>
        <dbReference type="Proteomes" id="UP000076738"/>
    </source>
</evidence>
<sequence length="471" mass="53592">MEYEEKGIPLVIRGFHKLPGWKDALFTPEWLLSNASAISVRNIHNKQDSQMLLTEFIRRCKNISDIIPGEGERYYGKDGICPPQWEAWLSSANVVPKHILPFGSEDVFGLLQPQDRAETLMTYFGVGGTHTPCHKDLCASVGQNLMVHTENEGSAVWYMTARDEAAAVSEYFHSLKQEIDLETHVASELELRTAPFKMYMHRQVRGDLICVPQKSCHQARQVINEGGISMKLSWSRMLLSSLVLAYRSELPIYHRVCRPEVYSVKLLIHTAILSITRQLSEALAGSEGEISPRVRSLRDILKPLVMTYTEMIVAAWDIERKGEPETFQAAQQYRLSCDFCGADIFQSYFECRECDEANQQPVTICSPCYVEGRSCVCEVMEPVHVRPFKMLLEVRNTAADLLNRCLPVKERMPDNYSYEFVFRFPVMIPSSPKLRELESDGSPHVHQAAAILSRSLKLHRVRFVSSHVTSC</sequence>
<evidence type="ECO:0000259" key="1">
    <source>
        <dbReference type="PROSITE" id="PS51184"/>
    </source>
</evidence>
<dbReference type="EMBL" id="KV417278">
    <property type="protein sequence ID" value="KZO97856.1"/>
    <property type="molecule type" value="Genomic_DNA"/>
</dbReference>
<dbReference type="STRING" id="1330018.A0A167NM04"/>
<dbReference type="Gene3D" id="2.60.120.650">
    <property type="entry name" value="Cupin"/>
    <property type="match status" value="1"/>
</dbReference>
<dbReference type="SUPFAM" id="SSF51197">
    <property type="entry name" value="Clavaminate synthase-like"/>
    <property type="match status" value="1"/>
</dbReference>
<dbReference type="InterPro" id="IPR003347">
    <property type="entry name" value="JmjC_dom"/>
</dbReference>
<organism evidence="2 3">
    <name type="scientific">Calocera viscosa (strain TUFC12733)</name>
    <dbReference type="NCBI Taxonomy" id="1330018"/>
    <lineage>
        <taxon>Eukaryota</taxon>
        <taxon>Fungi</taxon>
        <taxon>Dikarya</taxon>
        <taxon>Basidiomycota</taxon>
        <taxon>Agaricomycotina</taxon>
        <taxon>Dacrymycetes</taxon>
        <taxon>Dacrymycetales</taxon>
        <taxon>Dacrymycetaceae</taxon>
        <taxon>Calocera</taxon>
    </lineage>
</organism>
<reference evidence="2 3" key="1">
    <citation type="journal article" date="2016" name="Mol. Biol. Evol.">
        <title>Comparative Genomics of Early-Diverging Mushroom-Forming Fungi Provides Insights into the Origins of Lignocellulose Decay Capabilities.</title>
        <authorList>
            <person name="Nagy L.G."/>
            <person name="Riley R."/>
            <person name="Tritt A."/>
            <person name="Adam C."/>
            <person name="Daum C."/>
            <person name="Floudas D."/>
            <person name="Sun H."/>
            <person name="Yadav J.S."/>
            <person name="Pangilinan J."/>
            <person name="Larsson K.H."/>
            <person name="Matsuura K."/>
            <person name="Barry K."/>
            <person name="Labutti K."/>
            <person name="Kuo R."/>
            <person name="Ohm R.A."/>
            <person name="Bhattacharya S.S."/>
            <person name="Shirouzu T."/>
            <person name="Yoshinaga Y."/>
            <person name="Martin F.M."/>
            <person name="Grigoriev I.V."/>
            <person name="Hibbett D.S."/>
        </authorList>
    </citation>
    <scope>NUCLEOTIDE SEQUENCE [LARGE SCALE GENOMIC DNA]</scope>
    <source>
        <strain evidence="2 3">TUFC12733</strain>
    </source>
</reference>
<dbReference type="Proteomes" id="UP000076738">
    <property type="component" value="Unassembled WGS sequence"/>
</dbReference>
<feature type="domain" description="JmjC" evidence="1">
    <location>
        <begin position="84"/>
        <end position="253"/>
    </location>
</feature>
<accession>A0A167NM04</accession>
<evidence type="ECO:0000313" key="2">
    <source>
        <dbReference type="EMBL" id="KZO97856.1"/>
    </source>
</evidence>
<keyword evidence="3" id="KW-1185">Reference proteome</keyword>
<dbReference type="OrthoDB" id="298344at2759"/>
<dbReference type="AlphaFoldDB" id="A0A167NM04"/>
<dbReference type="PROSITE" id="PS51184">
    <property type="entry name" value="JMJC"/>
    <property type="match status" value="1"/>
</dbReference>
<protein>
    <recommendedName>
        <fullName evidence="1">JmjC domain-containing protein</fullName>
    </recommendedName>
</protein>
<gene>
    <name evidence="2" type="ORF">CALVIDRAFT_479617</name>
</gene>
<proteinExistence type="predicted"/>